<accession>A0ABM8XVP6</accession>
<protein>
    <submittedName>
        <fullName evidence="1">Uncharacterized protein</fullName>
    </submittedName>
</protein>
<dbReference type="RefSeq" id="WP_223994315.1">
    <property type="nucleotide sequence ID" value="NZ_CAJZAG010000012.1"/>
</dbReference>
<gene>
    <name evidence="1" type="ORF">LMG32289_05624</name>
</gene>
<dbReference type="Proteomes" id="UP000706525">
    <property type="component" value="Unassembled WGS sequence"/>
</dbReference>
<reference evidence="1 2" key="1">
    <citation type="submission" date="2021-08" db="EMBL/GenBank/DDBJ databases">
        <authorList>
            <person name="Peeters C."/>
        </authorList>
    </citation>
    <scope>NUCLEOTIDE SEQUENCE [LARGE SCALE GENOMIC DNA]</scope>
    <source>
        <strain evidence="1 2">LMG 32289</strain>
    </source>
</reference>
<sequence>MAEKPATDAQRRMLRDIHLHRDATYSLYGRSAHGGATRTLFSLKERGWILNPRTISAAGCKVLGVEPPAPPSPELLAALAGQPTKVVEAALEAFAVCCVGPRRIKLQDYRPGRLLLHLDETDQIVTRVTVE</sequence>
<organism evidence="1 2">
    <name type="scientific">Cupriavidus pampae</name>
    <dbReference type="NCBI Taxonomy" id="659251"/>
    <lineage>
        <taxon>Bacteria</taxon>
        <taxon>Pseudomonadati</taxon>
        <taxon>Pseudomonadota</taxon>
        <taxon>Betaproteobacteria</taxon>
        <taxon>Burkholderiales</taxon>
        <taxon>Burkholderiaceae</taxon>
        <taxon>Cupriavidus</taxon>
    </lineage>
</organism>
<comment type="caution">
    <text evidence="1">The sequence shown here is derived from an EMBL/GenBank/DDBJ whole genome shotgun (WGS) entry which is preliminary data.</text>
</comment>
<proteinExistence type="predicted"/>
<evidence type="ECO:0000313" key="2">
    <source>
        <dbReference type="Proteomes" id="UP000706525"/>
    </source>
</evidence>
<name>A0ABM8XVP6_9BURK</name>
<dbReference type="EMBL" id="CAJZAG010000012">
    <property type="protein sequence ID" value="CAG9184461.1"/>
    <property type="molecule type" value="Genomic_DNA"/>
</dbReference>
<keyword evidence="2" id="KW-1185">Reference proteome</keyword>
<evidence type="ECO:0000313" key="1">
    <source>
        <dbReference type="EMBL" id="CAG9184461.1"/>
    </source>
</evidence>